<name>Q23TB2_TETTS</name>
<organism evidence="2 3">
    <name type="scientific">Tetrahymena thermophila (strain SB210)</name>
    <dbReference type="NCBI Taxonomy" id="312017"/>
    <lineage>
        <taxon>Eukaryota</taxon>
        <taxon>Sar</taxon>
        <taxon>Alveolata</taxon>
        <taxon>Ciliophora</taxon>
        <taxon>Intramacronucleata</taxon>
        <taxon>Oligohymenophorea</taxon>
        <taxon>Hymenostomatida</taxon>
        <taxon>Tetrahymenina</taxon>
        <taxon>Tetrahymenidae</taxon>
        <taxon>Tetrahymena</taxon>
    </lineage>
</organism>
<evidence type="ECO:0000313" key="3">
    <source>
        <dbReference type="Proteomes" id="UP000009168"/>
    </source>
</evidence>
<dbReference type="HOGENOM" id="CLU_058150_0_0_1"/>
<keyword evidence="3" id="KW-1185">Reference proteome</keyword>
<keyword evidence="2" id="KW-0472">Membrane</keyword>
<sequence>MLNERLNLMMTLKQKNYLLIINLSINLQELSLLQEYYIEKEVSDIRKQRFIDKKKEIDLVKEIKLGENLDLDYSEKPVSGCLNYDIMLNQNYSRYFDWKTDLIIFKVNKARKEEICSQLTQSVAVKKQIQVVQNNQSACKIIQQLKRQINNRFQSFKDSKKSEITNQTENNQNRIYLVSKSEDEKQQNETQQQEKQQNQVKNYNEDDLTIQAIKDIQNEIIDNEILSYENLFKSIKKIDHHHTVLQFDQNTIKNMSLLNINQINLNKLN</sequence>
<protein>
    <submittedName>
        <fullName evidence="2">Transmembrane protein, putative</fullName>
    </submittedName>
</protein>
<gene>
    <name evidence="2" type="ORF">TTHERM_00666710</name>
</gene>
<dbReference type="RefSeq" id="XP_001020039.2">
    <property type="nucleotide sequence ID" value="XM_001020039.2"/>
</dbReference>
<keyword evidence="2" id="KW-0812">Transmembrane</keyword>
<evidence type="ECO:0000256" key="1">
    <source>
        <dbReference type="SAM" id="MobiDB-lite"/>
    </source>
</evidence>
<evidence type="ECO:0000313" key="2">
    <source>
        <dbReference type="EMBL" id="EAR99794.2"/>
    </source>
</evidence>
<feature type="region of interest" description="Disordered" evidence="1">
    <location>
        <begin position="182"/>
        <end position="202"/>
    </location>
</feature>
<dbReference type="Proteomes" id="UP000009168">
    <property type="component" value="Unassembled WGS sequence"/>
</dbReference>
<dbReference type="InParanoid" id="Q23TB2"/>
<reference evidence="3" key="1">
    <citation type="journal article" date="2006" name="PLoS Biol.">
        <title>Macronuclear genome sequence of the ciliate Tetrahymena thermophila, a model eukaryote.</title>
        <authorList>
            <person name="Eisen J.A."/>
            <person name="Coyne R.S."/>
            <person name="Wu M."/>
            <person name="Wu D."/>
            <person name="Thiagarajan M."/>
            <person name="Wortman J.R."/>
            <person name="Badger J.H."/>
            <person name="Ren Q."/>
            <person name="Amedeo P."/>
            <person name="Jones K.M."/>
            <person name="Tallon L.J."/>
            <person name="Delcher A.L."/>
            <person name="Salzberg S.L."/>
            <person name="Silva J.C."/>
            <person name="Haas B.J."/>
            <person name="Majoros W.H."/>
            <person name="Farzad M."/>
            <person name="Carlton J.M."/>
            <person name="Smith R.K. Jr."/>
            <person name="Garg J."/>
            <person name="Pearlman R.E."/>
            <person name="Karrer K.M."/>
            <person name="Sun L."/>
            <person name="Manning G."/>
            <person name="Elde N.C."/>
            <person name="Turkewitz A.P."/>
            <person name="Asai D.J."/>
            <person name="Wilkes D.E."/>
            <person name="Wang Y."/>
            <person name="Cai H."/>
            <person name="Collins K."/>
            <person name="Stewart B.A."/>
            <person name="Lee S.R."/>
            <person name="Wilamowska K."/>
            <person name="Weinberg Z."/>
            <person name="Ruzzo W.L."/>
            <person name="Wloga D."/>
            <person name="Gaertig J."/>
            <person name="Frankel J."/>
            <person name="Tsao C.-C."/>
            <person name="Gorovsky M.A."/>
            <person name="Keeling P.J."/>
            <person name="Waller R.F."/>
            <person name="Patron N.J."/>
            <person name="Cherry J.M."/>
            <person name="Stover N.A."/>
            <person name="Krieger C.J."/>
            <person name="del Toro C."/>
            <person name="Ryder H.F."/>
            <person name="Williamson S.C."/>
            <person name="Barbeau R.A."/>
            <person name="Hamilton E.P."/>
            <person name="Orias E."/>
        </authorList>
    </citation>
    <scope>NUCLEOTIDE SEQUENCE [LARGE SCALE GENOMIC DNA]</scope>
    <source>
        <strain evidence="3">SB210</strain>
    </source>
</reference>
<feature type="compositionally biased region" description="Low complexity" evidence="1">
    <location>
        <begin position="188"/>
        <end position="202"/>
    </location>
</feature>
<dbReference type="GeneID" id="7842508"/>
<accession>Q23TB2</accession>
<dbReference type="EMBL" id="GG662636">
    <property type="protein sequence ID" value="EAR99794.2"/>
    <property type="molecule type" value="Genomic_DNA"/>
</dbReference>
<dbReference type="KEGG" id="tet:TTHERM_00666710"/>
<proteinExistence type="predicted"/>
<dbReference type="AlphaFoldDB" id="Q23TB2"/>